<dbReference type="InterPro" id="IPR025997">
    <property type="entry name" value="SBP_2_dom"/>
</dbReference>
<dbReference type="Proteomes" id="UP000646911">
    <property type="component" value="Unassembled WGS sequence"/>
</dbReference>
<protein>
    <submittedName>
        <fullName evidence="6">ABC transporter substrate-binding protein</fullName>
    </submittedName>
</protein>
<sequence length="375" mass="42286">MWICRVILSLLAGCFLLVPATVMAMAVTFLNPGKSDEIYWATASNCMMTAARNLGVQLEIIYVERDHLKTLELARQIAARPLHSRPDYVILSNDYAVGAEAMRILDGAHIKTFFAYSGFSDAGEREKVGIPRQIYKGWLGGLEPHAEDAGYLTARALIQRGRAEKLMHSDGKLHMLAIAGDRSTTTSYKRNEGMRRAVAEAKNVVIDQVIYGDWNRAKAQEQSVWLYQRYPHTRLVWAGNDLMAFGAMESWRARGGKPGRDAYFSGINTSSEAFTALESGSLSALAGGHFITGAFSLVMLYDYHHGRDFADEGLELDRSMFILFTPEETRRFQHLFGAQNFDRLDFRKFSKVLNPAIKKYDFSFRQILNQADLRK</sequence>
<keyword evidence="3 4" id="KW-0732">Signal</keyword>
<dbReference type="InterPro" id="IPR028082">
    <property type="entry name" value="Peripla_BP_I"/>
</dbReference>
<dbReference type="PANTHER" id="PTHR46847">
    <property type="entry name" value="D-ALLOSE-BINDING PERIPLASMIC PROTEIN-RELATED"/>
    <property type="match status" value="1"/>
</dbReference>
<name>A0ABR6Z6Q1_9BURK</name>
<evidence type="ECO:0000256" key="3">
    <source>
        <dbReference type="ARBA" id="ARBA00022729"/>
    </source>
</evidence>
<comment type="similarity">
    <text evidence="2">Belongs to the bacterial solute-binding protein 2 family.</text>
</comment>
<feature type="domain" description="Periplasmic binding protein" evidence="5">
    <location>
        <begin position="28"/>
        <end position="287"/>
    </location>
</feature>
<dbReference type="Gene3D" id="3.40.50.2300">
    <property type="match status" value="2"/>
</dbReference>
<evidence type="ECO:0000256" key="4">
    <source>
        <dbReference type="SAM" id="SignalP"/>
    </source>
</evidence>
<evidence type="ECO:0000259" key="5">
    <source>
        <dbReference type="Pfam" id="PF13407"/>
    </source>
</evidence>
<organism evidence="6 7">
    <name type="scientific">Undibacterium umbellatum</name>
    <dbReference type="NCBI Taxonomy" id="2762300"/>
    <lineage>
        <taxon>Bacteria</taxon>
        <taxon>Pseudomonadati</taxon>
        <taxon>Pseudomonadota</taxon>
        <taxon>Betaproteobacteria</taxon>
        <taxon>Burkholderiales</taxon>
        <taxon>Oxalobacteraceae</taxon>
        <taxon>Undibacterium</taxon>
    </lineage>
</organism>
<reference evidence="6 7" key="1">
    <citation type="submission" date="2020-08" db="EMBL/GenBank/DDBJ databases">
        <title>Novel species isolated from subtropical streams in China.</title>
        <authorList>
            <person name="Lu H."/>
        </authorList>
    </citation>
    <scope>NUCLEOTIDE SEQUENCE [LARGE SCALE GENOMIC DNA]</scope>
    <source>
        <strain evidence="6 7">NL8W</strain>
    </source>
</reference>
<feature type="chain" id="PRO_5045164254" evidence="4">
    <location>
        <begin position="25"/>
        <end position="375"/>
    </location>
</feature>
<dbReference type="CDD" id="cd06324">
    <property type="entry name" value="PBP1_ABC_sugar_binding-like"/>
    <property type="match status" value="1"/>
</dbReference>
<keyword evidence="7" id="KW-1185">Reference proteome</keyword>
<dbReference type="RefSeq" id="WP_186952974.1">
    <property type="nucleotide sequence ID" value="NZ_JACOFX010000002.1"/>
</dbReference>
<proteinExistence type="inferred from homology"/>
<feature type="signal peptide" evidence="4">
    <location>
        <begin position="1"/>
        <end position="24"/>
    </location>
</feature>
<accession>A0ABR6Z6Q1</accession>
<dbReference type="EMBL" id="JACOFX010000002">
    <property type="protein sequence ID" value="MBC3907447.1"/>
    <property type="molecule type" value="Genomic_DNA"/>
</dbReference>
<dbReference type="SUPFAM" id="SSF53822">
    <property type="entry name" value="Periplasmic binding protein-like I"/>
    <property type="match status" value="1"/>
</dbReference>
<evidence type="ECO:0000313" key="7">
    <source>
        <dbReference type="Proteomes" id="UP000646911"/>
    </source>
</evidence>
<gene>
    <name evidence="6" type="ORF">H8L47_07715</name>
</gene>
<comment type="subcellular location">
    <subcellularLocation>
        <location evidence="1">Cell envelope</location>
    </subcellularLocation>
</comment>
<dbReference type="Pfam" id="PF13407">
    <property type="entry name" value="Peripla_BP_4"/>
    <property type="match status" value="1"/>
</dbReference>
<comment type="caution">
    <text evidence="6">The sequence shown here is derived from an EMBL/GenBank/DDBJ whole genome shotgun (WGS) entry which is preliminary data.</text>
</comment>
<evidence type="ECO:0000256" key="1">
    <source>
        <dbReference type="ARBA" id="ARBA00004196"/>
    </source>
</evidence>
<evidence type="ECO:0000313" key="6">
    <source>
        <dbReference type="EMBL" id="MBC3907447.1"/>
    </source>
</evidence>
<dbReference type="PANTHER" id="PTHR46847:SF2">
    <property type="entry name" value="ABC TRANSPORTER SUGAR-BINDING PROTEIN"/>
    <property type="match status" value="1"/>
</dbReference>
<evidence type="ECO:0000256" key="2">
    <source>
        <dbReference type="ARBA" id="ARBA00007639"/>
    </source>
</evidence>